<dbReference type="Gene3D" id="3.20.20.70">
    <property type="entry name" value="Aldolase class I"/>
    <property type="match status" value="1"/>
</dbReference>
<dbReference type="AlphaFoldDB" id="A0A0C9UJR5"/>
<keyword evidence="3" id="KW-1185">Reference proteome</keyword>
<evidence type="ECO:0000313" key="2">
    <source>
        <dbReference type="EMBL" id="KIJ35119.1"/>
    </source>
</evidence>
<dbReference type="EMBL" id="KN837192">
    <property type="protein sequence ID" value="KIJ35119.1"/>
    <property type="molecule type" value="Genomic_DNA"/>
</dbReference>
<dbReference type="OrthoDB" id="276546at2759"/>
<dbReference type="InterPro" id="IPR045247">
    <property type="entry name" value="Oye-like"/>
</dbReference>
<accession>A0A0C9UJR5</accession>
<reference evidence="2 3" key="1">
    <citation type="submission" date="2014-06" db="EMBL/GenBank/DDBJ databases">
        <title>Evolutionary Origins and Diversification of the Mycorrhizal Mutualists.</title>
        <authorList>
            <consortium name="DOE Joint Genome Institute"/>
            <consortium name="Mycorrhizal Genomics Consortium"/>
            <person name="Kohler A."/>
            <person name="Kuo A."/>
            <person name="Nagy L.G."/>
            <person name="Floudas D."/>
            <person name="Copeland A."/>
            <person name="Barry K.W."/>
            <person name="Cichocki N."/>
            <person name="Veneault-Fourrey C."/>
            <person name="LaButti K."/>
            <person name="Lindquist E.A."/>
            <person name="Lipzen A."/>
            <person name="Lundell T."/>
            <person name="Morin E."/>
            <person name="Murat C."/>
            <person name="Riley R."/>
            <person name="Ohm R."/>
            <person name="Sun H."/>
            <person name="Tunlid A."/>
            <person name="Henrissat B."/>
            <person name="Grigoriev I.V."/>
            <person name="Hibbett D.S."/>
            <person name="Martin F."/>
        </authorList>
    </citation>
    <scope>NUCLEOTIDE SEQUENCE [LARGE SCALE GENOMIC DNA]</scope>
    <source>
        <strain evidence="2 3">SS14</strain>
    </source>
</reference>
<dbReference type="SUPFAM" id="SSF51395">
    <property type="entry name" value="FMN-linked oxidoreductases"/>
    <property type="match status" value="1"/>
</dbReference>
<feature type="domain" description="NADH:flavin oxidoreductase/NADH oxidase N-terminal" evidence="1">
    <location>
        <begin position="4"/>
        <end position="220"/>
    </location>
</feature>
<evidence type="ECO:0000313" key="3">
    <source>
        <dbReference type="Proteomes" id="UP000054279"/>
    </source>
</evidence>
<proteinExistence type="predicted"/>
<sequence>MSSLSTPTTLGAVEIRNRNVMSALTRSRSLPTNIPNETMWNIINSVLMEAQASLSPRALSSANNSINYHAYCRTEWPHTPGIYTAEHVAAWRKITDVVHAESAKIFSQLWHLGRANHPDMPEQIPVWAPSTIAARGGKFRTLPGQPGYATPTELPDPWFIIEQYKKAAINAKEAGFDGVEFHGANGYLPHQFFDSTTNKHTDMWGGSIENRIRFIREAVEVLISV</sequence>
<dbReference type="InterPro" id="IPR013785">
    <property type="entry name" value="Aldolase_TIM"/>
</dbReference>
<dbReference type="HOGENOM" id="CLU_012153_8_0_1"/>
<dbReference type="GO" id="GO:0016491">
    <property type="term" value="F:oxidoreductase activity"/>
    <property type="evidence" value="ECO:0007669"/>
    <property type="project" value="InterPro"/>
</dbReference>
<protein>
    <recommendedName>
        <fullName evidence="1">NADH:flavin oxidoreductase/NADH oxidase N-terminal domain-containing protein</fullName>
    </recommendedName>
</protein>
<dbReference type="PANTHER" id="PTHR22893:SF91">
    <property type="entry name" value="NADPH DEHYDROGENASE 2-RELATED"/>
    <property type="match status" value="1"/>
</dbReference>
<dbReference type="PANTHER" id="PTHR22893">
    <property type="entry name" value="NADH OXIDOREDUCTASE-RELATED"/>
    <property type="match status" value="1"/>
</dbReference>
<dbReference type="Proteomes" id="UP000054279">
    <property type="component" value="Unassembled WGS sequence"/>
</dbReference>
<dbReference type="InterPro" id="IPR001155">
    <property type="entry name" value="OxRdtase_FMN_N"/>
</dbReference>
<dbReference type="GO" id="GO:0010181">
    <property type="term" value="F:FMN binding"/>
    <property type="evidence" value="ECO:0007669"/>
    <property type="project" value="InterPro"/>
</dbReference>
<organism evidence="2 3">
    <name type="scientific">Sphaerobolus stellatus (strain SS14)</name>
    <dbReference type="NCBI Taxonomy" id="990650"/>
    <lineage>
        <taxon>Eukaryota</taxon>
        <taxon>Fungi</taxon>
        <taxon>Dikarya</taxon>
        <taxon>Basidiomycota</taxon>
        <taxon>Agaricomycotina</taxon>
        <taxon>Agaricomycetes</taxon>
        <taxon>Phallomycetidae</taxon>
        <taxon>Geastrales</taxon>
        <taxon>Sphaerobolaceae</taxon>
        <taxon>Sphaerobolus</taxon>
    </lineage>
</organism>
<gene>
    <name evidence="2" type="ORF">M422DRAFT_262678</name>
</gene>
<evidence type="ECO:0000259" key="1">
    <source>
        <dbReference type="Pfam" id="PF00724"/>
    </source>
</evidence>
<name>A0A0C9UJR5_SPHS4</name>
<dbReference type="Pfam" id="PF00724">
    <property type="entry name" value="Oxidored_FMN"/>
    <property type="match status" value="1"/>
</dbReference>